<evidence type="ECO:0000256" key="3">
    <source>
        <dbReference type="ARBA" id="ARBA00022692"/>
    </source>
</evidence>
<comment type="subcellular location">
    <subcellularLocation>
        <location evidence="1">Cell membrane</location>
        <topology evidence="1">Multi-pass membrane protein</topology>
    </subcellularLocation>
</comment>
<accession>A0ABV7ZZD9</accession>
<proteinExistence type="predicted"/>
<organism evidence="8 9">
    <name type="scientific">Saccharospirillum mangrovi</name>
    <dbReference type="NCBI Taxonomy" id="2161747"/>
    <lineage>
        <taxon>Bacteria</taxon>
        <taxon>Pseudomonadati</taxon>
        <taxon>Pseudomonadota</taxon>
        <taxon>Gammaproteobacteria</taxon>
        <taxon>Oceanospirillales</taxon>
        <taxon>Saccharospirillaceae</taxon>
        <taxon>Saccharospirillum</taxon>
    </lineage>
</organism>
<dbReference type="InterPro" id="IPR011701">
    <property type="entry name" value="MFS"/>
</dbReference>
<protein>
    <submittedName>
        <fullName evidence="8">MFS transporter</fullName>
    </submittedName>
</protein>
<dbReference type="RefSeq" id="WP_380697713.1">
    <property type="nucleotide sequence ID" value="NZ_JBHRYR010000004.1"/>
</dbReference>
<dbReference type="SUPFAM" id="SSF103473">
    <property type="entry name" value="MFS general substrate transporter"/>
    <property type="match status" value="1"/>
</dbReference>
<keyword evidence="5 6" id="KW-0472">Membrane</keyword>
<feature type="transmembrane region" description="Helical" evidence="6">
    <location>
        <begin position="219"/>
        <end position="241"/>
    </location>
</feature>
<feature type="domain" description="Major facilitator superfamily (MFS) profile" evidence="7">
    <location>
        <begin position="9"/>
        <end position="394"/>
    </location>
</feature>
<comment type="caution">
    <text evidence="8">The sequence shown here is derived from an EMBL/GenBank/DDBJ whole genome shotgun (WGS) entry which is preliminary data.</text>
</comment>
<dbReference type="Pfam" id="PF07690">
    <property type="entry name" value="MFS_1"/>
    <property type="match status" value="1"/>
</dbReference>
<keyword evidence="2" id="KW-1003">Cell membrane</keyword>
<feature type="transmembrane region" description="Helical" evidence="6">
    <location>
        <begin position="46"/>
        <end position="69"/>
    </location>
</feature>
<evidence type="ECO:0000256" key="4">
    <source>
        <dbReference type="ARBA" id="ARBA00022989"/>
    </source>
</evidence>
<keyword evidence="4 6" id="KW-1133">Transmembrane helix</keyword>
<dbReference type="Gene3D" id="1.20.1250.20">
    <property type="entry name" value="MFS general substrate transporter like domains"/>
    <property type="match status" value="1"/>
</dbReference>
<feature type="transmembrane region" description="Helical" evidence="6">
    <location>
        <begin position="253"/>
        <end position="270"/>
    </location>
</feature>
<reference evidence="9" key="1">
    <citation type="journal article" date="2019" name="Int. J. Syst. Evol. Microbiol.">
        <title>The Global Catalogue of Microorganisms (GCM) 10K type strain sequencing project: providing services to taxonomists for standard genome sequencing and annotation.</title>
        <authorList>
            <consortium name="The Broad Institute Genomics Platform"/>
            <consortium name="The Broad Institute Genome Sequencing Center for Infectious Disease"/>
            <person name="Wu L."/>
            <person name="Ma J."/>
        </authorList>
    </citation>
    <scope>NUCLEOTIDE SEQUENCE [LARGE SCALE GENOMIC DNA]</scope>
    <source>
        <strain evidence="9">IBRC 10765</strain>
    </source>
</reference>
<keyword evidence="3 6" id="KW-0812">Transmembrane</keyword>
<dbReference type="PANTHER" id="PTHR23513:SF18">
    <property type="entry name" value="INTEGRAL MEMBRANE PROTEIN"/>
    <property type="match status" value="1"/>
</dbReference>
<dbReference type="Proteomes" id="UP001595617">
    <property type="component" value="Unassembled WGS sequence"/>
</dbReference>
<evidence type="ECO:0000313" key="8">
    <source>
        <dbReference type="EMBL" id="MFC3853934.1"/>
    </source>
</evidence>
<dbReference type="EMBL" id="JBHRYR010000004">
    <property type="protein sequence ID" value="MFC3853934.1"/>
    <property type="molecule type" value="Genomic_DNA"/>
</dbReference>
<dbReference type="PROSITE" id="PS50850">
    <property type="entry name" value="MFS"/>
    <property type="match status" value="1"/>
</dbReference>
<feature type="transmembrane region" description="Helical" evidence="6">
    <location>
        <begin position="167"/>
        <end position="187"/>
    </location>
</feature>
<dbReference type="PANTHER" id="PTHR23513">
    <property type="entry name" value="INTEGRAL MEMBRANE EFFLUX PROTEIN-RELATED"/>
    <property type="match status" value="1"/>
</dbReference>
<evidence type="ECO:0000259" key="7">
    <source>
        <dbReference type="PROSITE" id="PS50850"/>
    </source>
</evidence>
<evidence type="ECO:0000256" key="5">
    <source>
        <dbReference type="ARBA" id="ARBA00023136"/>
    </source>
</evidence>
<name>A0ABV7ZZD9_9GAMM</name>
<feature type="transmembrane region" description="Helical" evidence="6">
    <location>
        <begin position="340"/>
        <end position="359"/>
    </location>
</feature>
<feature type="transmembrane region" description="Helical" evidence="6">
    <location>
        <begin position="12"/>
        <end position="34"/>
    </location>
</feature>
<keyword evidence="9" id="KW-1185">Reference proteome</keyword>
<dbReference type="InterPro" id="IPR020846">
    <property type="entry name" value="MFS_dom"/>
</dbReference>
<dbReference type="InterPro" id="IPR036259">
    <property type="entry name" value="MFS_trans_sf"/>
</dbReference>
<feature type="transmembrane region" description="Helical" evidence="6">
    <location>
        <begin position="282"/>
        <end position="298"/>
    </location>
</feature>
<evidence type="ECO:0000313" key="9">
    <source>
        <dbReference type="Proteomes" id="UP001595617"/>
    </source>
</evidence>
<gene>
    <name evidence="8" type="ORF">ACFOOG_13900</name>
</gene>
<feature type="transmembrane region" description="Helical" evidence="6">
    <location>
        <begin position="304"/>
        <end position="320"/>
    </location>
</feature>
<sequence>MLSVLRVRAYRHLFFAQVTALLGTGLATMALSLLAFDKAGMSAGQVLGTVLAIKMLAYVLIAPLATAVLDGFSRRFLLVSLDVIRVLAAVLLLFVAETWQIYVVIAILQSASAAFTPLFQSTVPELLPNEDDYTKALSLSRLAYDIENLVSPILAATLLLIVSGQALFLGTALGFAASALLVVSVALPNSSRSTDRQKISKRLTKGFTIFRFTPRLQSLVALNVLVSLAGAMVIVNTVVWVQGVMNLGEQSTALAFAAFGGGSMLAALLIPKAIRRWSDRSVMLVGGALLSVGLVAALMTDQFLYLLVVWFWLGLGYSTVQTPTGRLLTRSAVTDDRPALFAAQFSLSHTGWLVAYPLVGWLGAWAGLQMTLIVLIVLVLCCLGCAIYLWPVNDSPSLAHTHFNLSKDHPHIADTAHRHSHHFVIDHLHQTWPNNTD</sequence>
<feature type="transmembrane region" description="Helical" evidence="6">
    <location>
        <begin position="365"/>
        <end position="390"/>
    </location>
</feature>
<evidence type="ECO:0000256" key="2">
    <source>
        <dbReference type="ARBA" id="ARBA00022475"/>
    </source>
</evidence>
<evidence type="ECO:0000256" key="1">
    <source>
        <dbReference type="ARBA" id="ARBA00004651"/>
    </source>
</evidence>
<dbReference type="CDD" id="cd06173">
    <property type="entry name" value="MFS_MefA_like"/>
    <property type="match status" value="1"/>
</dbReference>
<evidence type="ECO:0000256" key="6">
    <source>
        <dbReference type="SAM" id="Phobius"/>
    </source>
</evidence>